<keyword evidence="2" id="KW-1185">Reference proteome</keyword>
<gene>
    <name evidence="1" type="ORF">I4F81_008168</name>
</gene>
<organism evidence="1 2">
    <name type="scientific">Pyropia yezoensis</name>
    <name type="common">Susabi-nori</name>
    <name type="synonym">Porphyra yezoensis</name>
    <dbReference type="NCBI Taxonomy" id="2788"/>
    <lineage>
        <taxon>Eukaryota</taxon>
        <taxon>Rhodophyta</taxon>
        <taxon>Bangiophyceae</taxon>
        <taxon>Bangiales</taxon>
        <taxon>Bangiaceae</taxon>
        <taxon>Pyropia</taxon>
    </lineage>
</organism>
<dbReference type="Proteomes" id="UP000798662">
    <property type="component" value="Chromosome 2"/>
</dbReference>
<evidence type="ECO:0000313" key="2">
    <source>
        <dbReference type="Proteomes" id="UP000798662"/>
    </source>
</evidence>
<dbReference type="EMBL" id="CM020619">
    <property type="protein sequence ID" value="KAK1865639.1"/>
    <property type="molecule type" value="Genomic_DNA"/>
</dbReference>
<name>A0ACC3C5P3_PYRYE</name>
<accession>A0ACC3C5P3</accession>
<comment type="caution">
    <text evidence="1">The sequence shown here is derived from an EMBL/GenBank/DDBJ whole genome shotgun (WGS) entry which is preliminary data.</text>
</comment>
<reference evidence="1" key="1">
    <citation type="submission" date="2019-11" db="EMBL/GenBank/DDBJ databases">
        <title>Nori genome reveals adaptations in red seaweeds to the harsh intertidal environment.</title>
        <authorList>
            <person name="Wang D."/>
            <person name="Mao Y."/>
        </authorList>
    </citation>
    <scope>NUCLEOTIDE SEQUENCE</scope>
    <source>
        <tissue evidence="1">Gametophyte</tissue>
    </source>
</reference>
<evidence type="ECO:0000313" key="1">
    <source>
        <dbReference type="EMBL" id="KAK1865639.1"/>
    </source>
</evidence>
<protein>
    <submittedName>
        <fullName evidence="1">Uncharacterized protein</fullName>
    </submittedName>
</protein>
<proteinExistence type="predicted"/>
<sequence length="154" mass="16051">MSVSLFFFQGASARARLPFFLLSHFVVFRSMTGMAVAGGGLASSAPPFRPPLAAYLPGCCGVALGVLARHVGVHQCTCYYFCFPVGRTGCLKPCAWQSFSSPPSPPPRGSDCAGSALSVPPQSVAYTAFRSSRTIPSLSTVSVPPPTPAYRASG</sequence>